<dbReference type="AlphaFoldDB" id="A0A2H3AN55"/>
<organism evidence="1 2">
    <name type="scientific">Armillaria solidipes</name>
    <dbReference type="NCBI Taxonomy" id="1076256"/>
    <lineage>
        <taxon>Eukaryota</taxon>
        <taxon>Fungi</taxon>
        <taxon>Dikarya</taxon>
        <taxon>Basidiomycota</taxon>
        <taxon>Agaricomycotina</taxon>
        <taxon>Agaricomycetes</taxon>
        <taxon>Agaricomycetidae</taxon>
        <taxon>Agaricales</taxon>
        <taxon>Marasmiineae</taxon>
        <taxon>Physalacriaceae</taxon>
        <taxon>Armillaria</taxon>
    </lineage>
</organism>
<evidence type="ECO:0000313" key="1">
    <source>
        <dbReference type="EMBL" id="PBK60269.1"/>
    </source>
</evidence>
<keyword evidence="2" id="KW-1185">Reference proteome</keyword>
<protein>
    <submittedName>
        <fullName evidence="1">Uncharacterized protein</fullName>
    </submittedName>
</protein>
<evidence type="ECO:0000313" key="2">
    <source>
        <dbReference type="Proteomes" id="UP000218334"/>
    </source>
</evidence>
<sequence>MAEPTDPAALVALKAYDDASHKLSSLQDNLPDMDEEGTVDAWVMKAQIQWQIAAKTWEAAEVTDRAWHRVEQTFMKILPEVCEKSLRTMFVEYNELAEHAVHGTPYSYFRLTDFFLQFDFDVVPLPILKSLKQCSASSIQRAGSHVAASPAPSRQKSLVLPLNLVCQATLASQTPKLPVLPADPPHPVSPVPVPPKSASPLRTPPQMEPLSVVPLLQNVLCLRCLLVFGGNNSGWGSPAWSTISLTDDTPPSPSGGYIFFPPDQTSSLHYKQRHPFKIGQPTNAPHTKKPTHPLRVVDGIDFHGSVNATLTSLLFQPLLVLQFYWVPTLLVMKVAFLLLL</sequence>
<accession>A0A2H3AN55</accession>
<dbReference type="EMBL" id="KZ293489">
    <property type="protein sequence ID" value="PBK60269.1"/>
    <property type="molecule type" value="Genomic_DNA"/>
</dbReference>
<dbReference type="Proteomes" id="UP000218334">
    <property type="component" value="Unassembled WGS sequence"/>
</dbReference>
<gene>
    <name evidence="1" type="ORF">ARMSODRAFT_982386</name>
</gene>
<proteinExistence type="predicted"/>
<name>A0A2H3AN55_9AGAR</name>
<reference evidence="2" key="1">
    <citation type="journal article" date="2017" name="Nat. Ecol. Evol.">
        <title>Genome expansion and lineage-specific genetic innovations in the forest pathogenic fungi Armillaria.</title>
        <authorList>
            <person name="Sipos G."/>
            <person name="Prasanna A.N."/>
            <person name="Walter M.C."/>
            <person name="O'Connor E."/>
            <person name="Balint B."/>
            <person name="Krizsan K."/>
            <person name="Kiss B."/>
            <person name="Hess J."/>
            <person name="Varga T."/>
            <person name="Slot J."/>
            <person name="Riley R."/>
            <person name="Boka B."/>
            <person name="Rigling D."/>
            <person name="Barry K."/>
            <person name="Lee J."/>
            <person name="Mihaltcheva S."/>
            <person name="LaButti K."/>
            <person name="Lipzen A."/>
            <person name="Waldron R."/>
            <person name="Moloney N.M."/>
            <person name="Sperisen C."/>
            <person name="Kredics L."/>
            <person name="Vagvoelgyi C."/>
            <person name="Patrignani A."/>
            <person name="Fitzpatrick D."/>
            <person name="Nagy I."/>
            <person name="Doyle S."/>
            <person name="Anderson J.B."/>
            <person name="Grigoriev I.V."/>
            <person name="Gueldener U."/>
            <person name="Muensterkoetter M."/>
            <person name="Nagy L.G."/>
        </authorList>
    </citation>
    <scope>NUCLEOTIDE SEQUENCE [LARGE SCALE GENOMIC DNA]</scope>
    <source>
        <strain evidence="2">28-4</strain>
    </source>
</reference>